<dbReference type="Gramene" id="Kaladp0049s0069.1.v1.1">
    <property type="protein sequence ID" value="Kaladp0049s0069.1.v1.1"/>
    <property type="gene ID" value="Kaladp0049s0069.v1.1"/>
</dbReference>
<name>A0A7N0U0K5_KALFE</name>
<dbReference type="Pfam" id="PF13225">
    <property type="entry name" value="D27-like_C"/>
    <property type="match status" value="1"/>
</dbReference>
<dbReference type="GO" id="GO:0009536">
    <property type="term" value="C:plastid"/>
    <property type="evidence" value="ECO:0007669"/>
    <property type="project" value="TreeGrafter"/>
</dbReference>
<accession>A0A7N0U0K5</accession>
<dbReference type="AlphaFoldDB" id="A0A7N0U0K5"/>
<evidence type="ECO:0000259" key="1">
    <source>
        <dbReference type="Pfam" id="PF13225"/>
    </source>
</evidence>
<reference evidence="2" key="1">
    <citation type="submission" date="2021-01" db="UniProtKB">
        <authorList>
            <consortium name="EnsemblPlants"/>
        </authorList>
    </citation>
    <scope>IDENTIFICATION</scope>
</reference>
<dbReference type="InterPro" id="IPR038938">
    <property type="entry name" value="D27-like"/>
</dbReference>
<dbReference type="PANTHER" id="PTHR33591:SF1">
    <property type="entry name" value="BETA-CAROTENE ISOMERASE D27, CHLOROPLASTIC"/>
    <property type="match status" value="1"/>
</dbReference>
<dbReference type="EnsemblPlants" id="Kaladp0049s0069.1.v1.1">
    <property type="protein sequence ID" value="Kaladp0049s0069.1.v1.1"/>
    <property type="gene ID" value="Kaladp0049s0069.v1.1"/>
</dbReference>
<organism evidence="2 3">
    <name type="scientific">Kalanchoe fedtschenkoi</name>
    <name type="common">Lavender scallops</name>
    <name type="synonym">South American air plant</name>
    <dbReference type="NCBI Taxonomy" id="63787"/>
    <lineage>
        <taxon>Eukaryota</taxon>
        <taxon>Viridiplantae</taxon>
        <taxon>Streptophyta</taxon>
        <taxon>Embryophyta</taxon>
        <taxon>Tracheophyta</taxon>
        <taxon>Spermatophyta</taxon>
        <taxon>Magnoliopsida</taxon>
        <taxon>eudicotyledons</taxon>
        <taxon>Gunneridae</taxon>
        <taxon>Pentapetalae</taxon>
        <taxon>Saxifragales</taxon>
        <taxon>Crassulaceae</taxon>
        <taxon>Kalanchoe</taxon>
    </lineage>
</organism>
<dbReference type="Proteomes" id="UP000594263">
    <property type="component" value="Unplaced"/>
</dbReference>
<dbReference type="GO" id="GO:1901601">
    <property type="term" value="P:strigolactone biosynthetic process"/>
    <property type="evidence" value="ECO:0007669"/>
    <property type="project" value="TreeGrafter"/>
</dbReference>
<dbReference type="OMA" id="CQFTREY"/>
<evidence type="ECO:0000313" key="3">
    <source>
        <dbReference type="Proteomes" id="UP000594263"/>
    </source>
</evidence>
<evidence type="ECO:0000313" key="2">
    <source>
        <dbReference type="EnsemblPlants" id="Kaladp0049s0069.1.v1.1"/>
    </source>
</evidence>
<keyword evidence="3" id="KW-1185">Reference proteome</keyword>
<feature type="domain" description="Beta-carotene isomerase D27-like C-terminal" evidence="1">
    <location>
        <begin position="178"/>
        <end position="259"/>
    </location>
</feature>
<sequence length="285" mass="32109">MEAKLLPRCAVPPAPFLAVAPFWVSEAGQARRRRSATRVAVRRSHALLRRPADEHSKDVRVHAVVRTSVDERLKDQTGDTAEIVHRDGWFARLAIYHLSKSLQATTGLRNTLGAYDGLVEAARAASKNFSPIRQRELVIKALYKAFPKSLMSMIRMLLPDPKLMREFFATFTTLFFTWLVGPCEVRESEHNGLLEKNVVHIPKCRFLQESNCVGMCTNLCKFPSQAFIKDSLGMPVNMVPNFDDMSCQMVFGQEPPSPDEDPALKQPCYIMCKTKQRHSAECTSG</sequence>
<dbReference type="GO" id="GO:0005506">
    <property type="term" value="F:iron ion binding"/>
    <property type="evidence" value="ECO:0007669"/>
    <property type="project" value="InterPro"/>
</dbReference>
<proteinExistence type="predicted"/>
<dbReference type="InterPro" id="IPR025114">
    <property type="entry name" value="D27-like_C"/>
</dbReference>
<dbReference type="GO" id="GO:0016859">
    <property type="term" value="F:cis-trans isomerase activity"/>
    <property type="evidence" value="ECO:0007669"/>
    <property type="project" value="TreeGrafter"/>
</dbReference>
<protein>
    <recommendedName>
        <fullName evidence="1">Beta-carotene isomerase D27-like C-terminal domain-containing protein</fullName>
    </recommendedName>
</protein>
<dbReference type="PANTHER" id="PTHR33591">
    <property type="entry name" value="BETA-CAROTENE ISOMERASE D27"/>
    <property type="match status" value="1"/>
</dbReference>